<comment type="caution">
    <text evidence="2">The sequence shown here is derived from an EMBL/GenBank/DDBJ whole genome shotgun (WGS) entry which is preliminary data.</text>
</comment>
<dbReference type="PANTHER" id="PTHR32251:SF23">
    <property type="entry name" value="3-OXO-5-ALPHA-STEROID 4-DEHYDROGENASE (DUF1295)"/>
    <property type="match status" value="1"/>
</dbReference>
<evidence type="ECO:0000256" key="1">
    <source>
        <dbReference type="SAM" id="Phobius"/>
    </source>
</evidence>
<organism evidence="2 3">
    <name type="scientific">Subtercola frigoramans</name>
    <dbReference type="NCBI Taxonomy" id="120298"/>
    <lineage>
        <taxon>Bacteria</taxon>
        <taxon>Bacillati</taxon>
        <taxon>Actinomycetota</taxon>
        <taxon>Actinomycetes</taxon>
        <taxon>Micrococcales</taxon>
        <taxon>Microbacteriaceae</taxon>
        <taxon>Subtercola</taxon>
    </lineage>
</organism>
<feature type="transmembrane region" description="Helical" evidence="1">
    <location>
        <begin position="203"/>
        <end position="234"/>
    </location>
</feature>
<accession>A0ABS2L5Q0</accession>
<dbReference type="PANTHER" id="PTHR32251">
    <property type="entry name" value="3-OXO-5-ALPHA-STEROID 4-DEHYDROGENASE"/>
    <property type="match status" value="1"/>
</dbReference>
<evidence type="ECO:0000313" key="2">
    <source>
        <dbReference type="EMBL" id="MBM7472409.1"/>
    </source>
</evidence>
<feature type="transmembrane region" description="Helical" evidence="1">
    <location>
        <begin position="42"/>
        <end position="69"/>
    </location>
</feature>
<keyword evidence="3" id="KW-1185">Reference proteome</keyword>
<sequence length="274" mass="30654">MGPLGVCLIVSAAVCALVWILSVATREYSWVDRLWSVVPVAYAWIFAGAAGFTDARLTVVASLITLWGIRLTFNFARKGGYRAGGEDYRWKVLRSQMPPWRFQLFNVVFITLYQNAILLLITLPMLTMFAHQGTAFGPLDLVATVAFLGCLVGETVADQQQWVFQRQKARTLASGGVPSRGFLTTGLFTVSRHPNFFFEQSQWWVVFFFGCIAAGSLWQWTIIGAVLLTTLFLGSTRFTESISRSKYPDYALYQARTSSLIPWFPKRGAEAETA</sequence>
<keyword evidence="1" id="KW-1133">Transmembrane helix</keyword>
<name>A0ABS2L5Q0_9MICO</name>
<keyword evidence="1" id="KW-0472">Membrane</keyword>
<evidence type="ECO:0000313" key="3">
    <source>
        <dbReference type="Proteomes" id="UP000776164"/>
    </source>
</evidence>
<protein>
    <submittedName>
        <fullName evidence="2">Steroid 5-alpha reductase family enzyme</fullName>
    </submittedName>
</protein>
<dbReference type="Gene3D" id="1.20.120.1630">
    <property type="match status" value="1"/>
</dbReference>
<proteinExistence type="predicted"/>
<feature type="transmembrane region" description="Helical" evidence="1">
    <location>
        <begin position="104"/>
        <end position="129"/>
    </location>
</feature>
<keyword evidence="1" id="KW-0812">Transmembrane</keyword>
<dbReference type="Pfam" id="PF06966">
    <property type="entry name" value="DUF1295"/>
    <property type="match status" value="1"/>
</dbReference>
<dbReference type="EMBL" id="JAFBBU010000001">
    <property type="protein sequence ID" value="MBM7472409.1"/>
    <property type="molecule type" value="Genomic_DNA"/>
</dbReference>
<reference evidence="2 3" key="1">
    <citation type="submission" date="2021-01" db="EMBL/GenBank/DDBJ databases">
        <title>Sequencing the genomes of 1000 actinobacteria strains.</title>
        <authorList>
            <person name="Klenk H.-P."/>
        </authorList>
    </citation>
    <scope>NUCLEOTIDE SEQUENCE [LARGE SCALE GENOMIC DNA]</scope>
    <source>
        <strain evidence="2 3">DSM 13057</strain>
    </source>
</reference>
<dbReference type="RefSeq" id="WP_205109132.1">
    <property type="nucleotide sequence ID" value="NZ_BAAAHT010000013.1"/>
</dbReference>
<dbReference type="Proteomes" id="UP000776164">
    <property type="component" value="Unassembled WGS sequence"/>
</dbReference>
<gene>
    <name evidence="2" type="ORF">JOE66_002043</name>
</gene>
<dbReference type="InterPro" id="IPR010721">
    <property type="entry name" value="UstE-like"/>
</dbReference>